<evidence type="ECO:0000256" key="7">
    <source>
        <dbReference type="ARBA" id="ARBA00022723"/>
    </source>
</evidence>
<comment type="catalytic activity">
    <reaction evidence="1">
        <text>Hydrolyzes free adenine bases from 7,8-dihydro-8-oxoguanine:adenine mismatched double-stranded DNA, leaving an apurinic site.</text>
        <dbReference type="EC" id="3.2.2.31"/>
    </reaction>
</comment>
<name>A0AAF0CMF3_9BACT</name>
<proteinExistence type="inferred from homology"/>
<keyword evidence="10" id="KW-0408">Iron</keyword>
<dbReference type="AlphaFoldDB" id="A0AAF0CMF3"/>
<evidence type="ECO:0000256" key="6">
    <source>
        <dbReference type="ARBA" id="ARBA00022023"/>
    </source>
</evidence>
<dbReference type="GO" id="GO:0032357">
    <property type="term" value="F:oxidized purine DNA binding"/>
    <property type="evidence" value="ECO:0007669"/>
    <property type="project" value="TreeGrafter"/>
</dbReference>
<dbReference type="SUPFAM" id="SSF48150">
    <property type="entry name" value="DNA-glycosylase"/>
    <property type="match status" value="1"/>
</dbReference>
<evidence type="ECO:0000256" key="11">
    <source>
        <dbReference type="ARBA" id="ARBA00023014"/>
    </source>
</evidence>
<dbReference type="PROSITE" id="PS00764">
    <property type="entry name" value="ENDONUCLEASE_III_1"/>
    <property type="match status" value="1"/>
</dbReference>
<evidence type="ECO:0000256" key="13">
    <source>
        <dbReference type="ARBA" id="ARBA00023295"/>
    </source>
</evidence>
<keyword evidence="16" id="KW-1185">Reference proteome</keyword>
<evidence type="ECO:0000256" key="4">
    <source>
        <dbReference type="ARBA" id="ARBA00008343"/>
    </source>
</evidence>
<dbReference type="GO" id="GO:0035485">
    <property type="term" value="F:adenine/guanine mispair binding"/>
    <property type="evidence" value="ECO:0007669"/>
    <property type="project" value="TreeGrafter"/>
</dbReference>
<dbReference type="InterPro" id="IPR011257">
    <property type="entry name" value="DNA_glycosylase"/>
</dbReference>
<dbReference type="SMART" id="SM00525">
    <property type="entry name" value="FES"/>
    <property type="match status" value="1"/>
</dbReference>
<dbReference type="PANTHER" id="PTHR42944">
    <property type="entry name" value="ADENINE DNA GLYCOSYLASE"/>
    <property type="match status" value="1"/>
</dbReference>
<dbReference type="GO" id="GO:0006298">
    <property type="term" value="P:mismatch repair"/>
    <property type="evidence" value="ECO:0007669"/>
    <property type="project" value="TreeGrafter"/>
</dbReference>
<dbReference type="Gene3D" id="1.10.340.30">
    <property type="entry name" value="Hypothetical protein, domain 2"/>
    <property type="match status" value="1"/>
</dbReference>
<keyword evidence="8" id="KW-0227">DNA damage</keyword>
<dbReference type="InterPro" id="IPR023170">
    <property type="entry name" value="HhH_base_excis_C"/>
</dbReference>
<dbReference type="InterPro" id="IPR044298">
    <property type="entry name" value="MIG/MutY"/>
</dbReference>
<sequence length="339" mass="37553">MAKTSLKQPAVFQRDLLVWYQAHRRQLPWREAPSLYRTVVSEFMLQQTQVKTMLPYFARWMDALPDFAALAAADEATVLKLWEGLGYYSRARNLHKLARALVALPETPPTAAAWQQLPGIGPYSAAAITSIALGVASACVDGNVVRILARLTADSTEFRDSASASKVFTPLAESLLSHENPGDHNQAMMELGATVCHRRNPLCTICPVRAHCAGCAQGEPESFPRLAAKKIEKVSITRAWCERDGKLLLHRIPTTSRRLAGQYELPSDEHVLVPAKAPVLAVRKRGITRYAITETIKRIPVPSSLPNADLMWVPRAELDTITLSGPHRRWITELLKPDG</sequence>
<dbReference type="SUPFAM" id="SSF55811">
    <property type="entry name" value="Nudix"/>
    <property type="match status" value="1"/>
</dbReference>
<keyword evidence="12" id="KW-0234">DNA repair</keyword>
<dbReference type="GO" id="GO:0006284">
    <property type="term" value="P:base-excision repair"/>
    <property type="evidence" value="ECO:0007669"/>
    <property type="project" value="InterPro"/>
</dbReference>
<evidence type="ECO:0000256" key="8">
    <source>
        <dbReference type="ARBA" id="ARBA00022763"/>
    </source>
</evidence>
<keyword evidence="11" id="KW-0411">Iron-sulfur</keyword>
<keyword evidence="7" id="KW-0479">Metal-binding</keyword>
<comment type="similarity">
    <text evidence="4">Belongs to the Nth/MutY family.</text>
</comment>
<evidence type="ECO:0000256" key="3">
    <source>
        <dbReference type="ARBA" id="ARBA00002933"/>
    </source>
</evidence>
<comment type="function">
    <text evidence="3">Adenine glycosylase active on G-A mispairs. MutY also corrects error-prone DNA synthesis past GO lesions which are due to the oxidatively damaged form of guanine: 7,8-dihydro-8-oxoguanine (8-oxo-dGTP).</text>
</comment>
<dbReference type="PANTHER" id="PTHR42944:SF1">
    <property type="entry name" value="ADENINE DNA GLYCOSYLASE"/>
    <property type="match status" value="1"/>
</dbReference>
<gene>
    <name evidence="15" type="ORF">PXH66_12765</name>
</gene>
<dbReference type="EMBL" id="CP119075">
    <property type="protein sequence ID" value="WED63201.1"/>
    <property type="molecule type" value="Genomic_DNA"/>
</dbReference>
<evidence type="ECO:0000256" key="1">
    <source>
        <dbReference type="ARBA" id="ARBA00000843"/>
    </source>
</evidence>
<accession>A0AAF0CMF3</accession>
<evidence type="ECO:0000256" key="9">
    <source>
        <dbReference type="ARBA" id="ARBA00022801"/>
    </source>
</evidence>
<dbReference type="InterPro" id="IPR004035">
    <property type="entry name" value="Endouclease-III_FeS-bd_BS"/>
</dbReference>
<dbReference type="CDD" id="cd00056">
    <property type="entry name" value="ENDO3c"/>
    <property type="match status" value="1"/>
</dbReference>
<dbReference type="GO" id="GO:0046872">
    <property type="term" value="F:metal ion binding"/>
    <property type="evidence" value="ECO:0007669"/>
    <property type="project" value="UniProtKB-KW"/>
</dbReference>
<feature type="domain" description="HhH-GPD" evidence="14">
    <location>
        <begin position="44"/>
        <end position="194"/>
    </location>
</feature>
<dbReference type="Proteomes" id="UP001218638">
    <property type="component" value="Chromosome"/>
</dbReference>
<reference evidence="15" key="1">
    <citation type="submission" date="2023-03" db="EMBL/GenBank/DDBJ databases">
        <title>Lomoglobus Profundus gen. nov., sp. nov., a novel member of the phylum Verrucomicrobia, isolated from deep-marine sediment of South China Sea.</title>
        <authorList>
            <person name="Ahmad T."/>
            <person name="Ishaq S.E."/>
            <person name="Wang F."/>
        </authorList>
    </citation>
    <scope>NUCLEOTIDE SEQUENCE</scope>
    <source>
        <strain evidence="15">LMO-M01</strain>
    </source>
</reference>
<keyword evidence="9" id="KW-0378">Hydrolase</keyword>
<dbReference type="InterPro" id="IPR003265">
    <property type="entry name" value="HhH-GPD_domain"/>
</dbReference>
<dbReference type="KEGG" id="slom:PXH66_12765"/>
<evidence type="ECO:0000256" key="2">
    <source>
        <dbReference type="ARBA" id="ARBA00001966"/>
    </source>
</evidence>
<dbReference type="Gene3D" id="1.10.1670.10">
    <property type="entry name" value="Helix-hairpin-Helix base-excision DNA repair enzymes (C-terminal)"/>
    <property type="match status" value="1"/>
</dbReference>
<evidence type="ECO:0000313" key="16">
    <source>
        <dbReference type="Proteomes" id="UP001218638"/>
    </source>
</evidence>
<organism evidence="15 16">
    <name type="scientific">Synoicihabitans lomoniglobus</name>
    <dbReference type="NCBI Taxonomy" id="2909285"/>
    <lineage>
        <taxon>Bacteria</taxon>
        <taxon>Pseudomonadati</taxon>
        <taxon>Verrucomicrobiota</taxon>
        <taxon>Opitutia</taxon>
        <taxon>Opitutales</taxon>
        <taxon>Opitutaceae</taxon>
        <taxon>Synoicihabitans</taxon>
    </lineage>
</organism>
<dbReference type="GO" id="GO:0034039">
    <property type="term" value="F:8-oxo-7,8-dihydroguanine DNA N-glycosylase activity"/>
    <property type="evidence" value="ECO:0007669"/>
    <property type="project" value="TreeGrafter"/>
</dbReference>
<dbReference type="EC" id="3.2.2.31" evidence="5"/>
<dbReference type="InterPro" id="IPR015797">
    <property type="entry name" value="NUDIX_hydrolase-like_dom_sf"/>
</dbReference>
<evidence type="ECO:0000259" key="14">
    <source>
        <dbReference type="SMART" id="SM00478"/>
    </source>
</evidence>
<evidence type="ECO:0000256" key="12">
    <source>
        <dbReference type="ARBA" id="ARBA00023204"/>
    </source>
</evidence>
<protein>
    <recommendedName>
        <fullName evidence="6">Adenine DNA glycosylase</fullName>
        <ecNumber evidence="5">3.2.2.31</ecNumber>
    </recommendedName>
</protein>
<dbReference type="InterPro" id="IPR003651">
    <property type="entry name" value="Endonuclease3_FeS-loop_motif"/>
</dbReference>
<evidence type="ECO:0000256" key="5">
    <source>
        <dbReference type="ARBA" id="ARBA00012045"/>
    </source>
</evidence>
<dbReference type="GO" id="GO:0000701">
    <property type="term" value="F:purine-specific mismatch base pair DNA N-glycosylase activity"/>
    <property type="evidence" value="ECO:0007669"/>
    <property type="project" value="UniProtKB-EC"/>
</dbReference>
<evidence type="ECO:0000256" key="10">
    <source>
        <dbReference type="ARBA" id="ARBA00023004"/>
    </source>
</evidence>
<dbReference type="SMART" id="SM00478">
    <property type="entry name" value="ENDO3c"/>
    <property type="match status" value="1"/>
</dbReference>
<keyword evidence="13" id="KW-0326">Glycosidase</keyword>
<dbReference type="RefSeq" id="WP_330928553.1">
    <property type="nucleotide sequence ID" value="NZ_CP119075.1"/>
</dbReference>
<dbReference type="GO" id="GO:0051539">
    <property type="term" value="F:4 iron, 4 sulfur cluster binding"/>
    <property type="evidence" value="ECO:0007669"/>
    <property type="project" value="InterPro"/>
</dbReference>
<comment type="cofactor">
    <cofactor evidence="2">
        <name>[4Fe-4S] cluster</name>
        <dbReference type="ChEBI" id="CHEBI:49883"/>
    </cofactor>
</comment>
<evidence type="ECO:0000313" key="15">
    <source>
        <dbReference type="EMBL" id="WED63201.1"/>
    </source>
</evidence>
<dbReference type="Pfam" id="PF00730">
    <property type="entry name" value="HhH-GPD"/>
    <property type="match status" value="1"/>
</dbReference>